<dbReference type="SMART" id="SM00829">
    <property type="entry name" value="PKS_ER"/>
    <property type="match status" value="1"/>
</dbReference>
<name>A0A239DQU9_9ACTN</name>
<protein>
    <submittedName>
        <fullName evidence="2">NADPH:quinone reductase</fullName>
    </submittedName>
</protein>
<dbReference type="PANTHER" id="PTHR44013:SF1">
    <property type="entry name" value="ZINC-TYPE ALCOHOL DEHYDROGENASE-LIKE PROTEIN C16A3.02C"/>
    <property type="match status" value="1"/>
</dbReference>
<dbReference type="Pfam" id="PF08240">
    <property type="entry name" value="ADH_N"/>
    <property type="match status" value="1"/>
</dbReference>
<dbReference type="Gene3D" id="3.40.50.720">
    <property type="entry name" value="NAD(P)-binding Rossmann-like Domain"/>
    <property type="match status" value="1"/>
</dbReference>
<gene>
    <name evidence="2" type="ORF">SAMN05216252_10579</name>
</gene>
<dbReference type="InterPro" id="IPR013154">
    <property type="entry name" value="ADH-like_N"/>
</dbReference>
<dbReference type="AlphaFoldDB" id="A0A239DQU9"/>
<organism evidence="2 3">
    <name type="scientific">Actinacidiphila glaucinigra</name>
    <dbReference type="NCBI Taxonomy" id="235986"/>
    <lineage>
        <taxon>Bacteria</taxon>
        <taxon>Bacillati</taxon>
        <taxon>Actinomycetota</taxon>
        <taxon>Actinomycetes</taxon>
        <taxon>Kitasatosporales</taxon>
        <taxon>Streptomycetaceae</taxon>
        <taxon>Actinacidiphila</taxon>
    </lineage>
</organism>
<dbReference type="SUPFAM" id="SSF50129">
    <property type="entry name" value="GroES-like"/>
    <property type="match status" value="1"/>
</dbReference>
<evidence type="ECO:0000259" key="1">
    <source>
        <dbReference type="SMART" id="SM00829"/>
    </source>
</evidence>
<dbReference type="RefSeq" id="WP_089223665.1">
    <property type="nucleotide sequence ID" value="NZ_FZOF01000005.1"/>
</dbReference>
<dbReference type="GO" id="GO:0016491">
    <property type="term" value="F:oxidoreductase activity"/>
    <property type="evidence" value="ECO:0007669"/>
    <property type="project" value="InterPro"/>
</dbReference>
<dbReference type="PANTHER" id="PTHR44013">
    <property type="entry name" value="ZINC-TYPE ALCOHOL DEHYDROGENASE-LIKE PROTEIN C16A3.02C"/>
    <property type="match status" value="1"/>
</dbReference>
<accession>A0A239DQU9</accession>
<dbReference type="Proteomes" id="UP000198280">
    <property type="component" value="Unassembled WGS sequence"/>
</dbReference>
<dbReference type="EMBL" id="FZOF01000005">
    <property type="protein sequence ID" value="SNS33964.1"/>
    <property type="molecule type" value="Genomic_DNA"/>
</dbReference>
<feature type="domain" description="Enoyl reductase (ER)" evidence="1">
    <location>
        <begin position="10"/>
        <end position="304"/>
    </location>
</feature>
<dbReference type="InterPro" id="IPR052733">
    <property type="entry name" value="Chloroplast_QOR"/>
</dbReference>
<dbReference type="Gene3D" id="3.90.180.10">
    <property type="entry name" value="Medium-chain alcohol dehydrogenases, catalytic domain"/>
    <property type="match status" value="1"/>
</dbReference>
<sequence length="307" mass="31175">MRAVVYRRYGGPEVLELTELPTPRTHVDSVLVRVRAAALNPADLALQAGALDSAVETYFPVVPGWDIAGVVERAGPAAPEFAPGDEVIGYIRGDVQRAHGGLAELVAADVRTLVRKPVTMGFAEAAGLPLAGLTAYQAVVRALDVRPDETLLVHGAGGGVGSLAVQIALARGARVIGTAAPADHGYLRSLGAEPVVYGHGAASRVRELAPRGADAVLDTAGGGTLAATADAARAGARTASVAETGVPGVVPVFCRLERADLAALVELAEAGGLSVRIAAAYPLERAADAQRLLASGGSRGKVVVDVT</sequence>
<dbReference type="CDD" id="cd05289">
    <property type="entry name" value="MDR_like_2"/>
    <property type="match status" value="1"/>
</dbReference>
<keyword evidence="3" id="KW-1185">Reference proteome</keyword>
<dbReference type="OrthoDB" id="3727682at2"/>
<proteinExistence type="predicted"/>
<dbReference type="InterPro" id="IPR011032">
    <property type="entry name" value="GroES-like_sf"/>
</dbReference>
<dbReference type="Pfam" id="PF13602">
    <property type="entry name" value="ADH_zinc_N_2"/>
    <property type="match status" value="1"/>
</dbReference>
<evidence type="ECO:0000313" key="2">
    <source>
        <dbReference type="EMBL" id="SNS33964.1"/>
    </source>
</evidence>
<dbReference type="SUPFAM" id="SSF51735">
    <property type="entry name" value="NAD(P)-binding Rossmann-fold domains"/>
    <property type="match status" value="1"/>
</dbReference>
<reference evidence="2 3" key="1">
    <citation type="submission" date="2017-06" db="EMBL/GenBank/DDBJ databases">
        <authorList>
            <person name="Kim H.J."/>
            <person name="Triplett B.A."/>
        </authorList>
    </citation>
    <scope>NUCLEOTIDE SEQUENCE [LARGE SCALE GENOMIC DNA]</scope>
    <source>
        <strain evidence="2 3">CGMCC 4.1858</strain>
    </source>
</reference>
<dbReference type="InterPro" id="IPR036291">
    <property type="entry name" value="NAD(P)-bd_dom_sf"/>
</dbReference>
<evidence type="ECO:0000313" key="3">
    <source>
        <dbReference type="Proteomes" id="UP000198280"/>
    </source>
</evidence>
<dbReference type="InterPro" id="IPR020843">
    <property type="entry name" value="ER"/>
</dbReference>